<evidence type="ECO:0000313" key="1">
    <source>
        <dbReference type="EMBL" id="KAI4347684.1"/>
    </source>
</evidence>
<dbReference type="EMBL" id="CM039429">
    <property type="protein sequence ID" value="KAI4347684.1"/>
    <property type="molecule type" value="Genomic_DNA"/>
</dbReference>
<protein>
    <submittedName>
        <fullName evidence="1">Uncharacterized protein</fullName>
    </submittedName>
</protein>
<accession>A0ACB9PFQ5</accession>
<keyword evidence="2" id="KW-1185">Reference proteome</keyword>
<comment type="caution">
    <text evidence="1">The sequence shown here is derived from an EMBL/GenBank/DDBJ whole genome shotgun (WGS) entry which is preliminary data.</text>
</comment>
<sequence length="290" mass="33191">MKGAKRNAREAQVEDAASGIYDNVINHGGHGHSSPIEQMDVGEETTMQQPKENAAGTEAAREDEQNEEENEPAEEGEPHTMELPEGYYEVEAIRAKRMRKGRKQYLIKWLGWPEETNTWEPLRHLTQVRDMIKDFEKSLNSRKQRKQKQKQAVRNTTSRATKRRNGSSVRRFTRELRVCNDVDSQRITNIPTIEPVAENMLNSADSQRITSIPIAVIERAECIIAGNADNNDDSSHAEEVFDNHYIVRIIKPDGYRPPQSDTDDPTIRFLALRLVTQLNWLSVPFDTSRP</sequence>
<name>A0ACB9PFQ5_BAUVA</name>
<evidence type="ECO:0000313" key="2">
    <source>
        <dbReference type="Proteomes" id="UP000828941"/>
    </source>
</evidence>
<organism evidence="1 2">
    <name type="scientific">Bauhinia variegata</name>
    <name type="common">Purple orchid tree</name>
    <name type="synonym">Phanera variegata</name>
    <dbReference type="NCBI Taxonomy" id="167791"/>
    <lineage>
        <taxon>Eukaryota</taxon>
        <taxon>Viridiplantae</taxon>
        <taxon>Streptophyta</taxon>
        <taxon>Embryophyta</taxon>
        <taxon>Tracheophyta</taxon>
        <taxon>Spermatophyta</taxon>
        <taxon>Magnoliopsida</taxon>
        <taxon>eudicotyledons</taxon>
        <taxon>Gunneridae</taxon>
        <taxon>Pentapetalae</taxon>
        <taxon>rosids</taxon>
        <taxon>fabids</taxon>
        <taxon>Fabales</taxon>
        <taxon>Fabaceae</taxon>
        <taxon>Cercidoideae</taxon>
        <taxon>Cercideae</taxon>
        <taxon>Bauhiniinae</taxon>
        <taxon>Bauhinia</taxon>
    </lineage>
</organism>
<dbReference type="Proteomes" id="UP000828941">
    <property type="component" value="Chromosome 4"/>
</dbReference>
<reference evidence="1 2" key="1">
    <citation type="journal article" date="2022" name="DNA Res.">
        <title>Chromosomal-level genome assembly of the orchid tree Bauhinia variegata (Leguminosae; Cercidoideae) supports the allotetraploid origin hypothesis of Bauhinia.</title>
        <authorList>
            <person name="Zhong Y."/>
            <person name="Chen Y."/>
            <person name="Zheng D."/>
            <person name="Pang J."/>
            <person name="Liu Y."/>
            <person name="Luo S."/>
            <person name="Meng S."/>
            <person name="Qian L."/>
            <person name="Wei D."/>
            <person name="Dai S."/>
            <person name="Zhou R."/>
        </authorList>
    </citation>
    <scope>NUCLEOTIDE SEQUENCE [LARGE SCALE GENOMIC DNA]</scope>
    <source>
        <strain evidence="1">BV-YZ2020</strain>
    </source>
</reference>
<gene>
    <name evidence="1" type="ORF">L6164_008473</name>
</gene>
<proteinExistence type="predicted"/>